<dbReference type="EMBL" id="AEUP01000029">
    <property type="protein sequence ID" value="EGE47514.1"/>
    <property type="molecule type" value="Genomic_DNA"/>
</dbReference>
<gene>
    <name evidence="2" type="ORF">APO_1736</name>
</gene>
<evidence type="ECO:0000256" key="1">
    <source>
        <dbReference type="SAM" id="MobiDB-lite"/>
    </source>
</evidence>
<protein>
    <submittedName>
        <fullName evidence="2">Uncharacterized protein</fullName>
    </submittedName>
</protein>
<proteinExistence type="predicted"/>
<sequence length="80" mass="9182">MKPGNNSMEKPRFWPQDDGNPITCHEKLRVLEENWQEVQDIMRDAFEDAMLMGVSEQFMRARLKDMVESLASPKNGGQAA</sequence>
<accession>F1YUV7</accession>
<feature type="region of interest" description="Disordered" evidence="1">
    <location>
        <begin position="1"/>
        <end position="20"/>
    </location>
</feature>
<organism evidence="2 3">
    <name type="scientific">Acetobacter pomorum DM001</name>
    <dbReference type="NCBI Taxonomy" id="945681"/>
    <lineage>
        <taxon>Bacteria</taxon>
        <taxon>Pseudomonadati</taxon>
        <taxon>Pseudomonadota</taxon>
        <taxon>Alphaproteobacteria</taxon>
        <taxon>Acetobacterales</taxon>
        <taxon>Acetobacteraceae</taxon>
        <taxon>Acetobacter</taxon>
    </lineage>
</organism>
<reference evidence="2 3" key="1">
    <citation type="journal article" date="2011" name="Science">
        <title>Drosophila microbiome modulates host developmental and metabolic homeostasis via insulin signaling.</title>
        <authorList>
            <person name="Shin S.C."/>
            <person name="Kim S.H."/>
            <person name="You H."/>
            <person name="Kim B."/>
            <person name="Kim A.C."/>
            <person name="Lee K.A."/>
            <person name="Yoon J.H."/>
            <person name="Ryu J.H."/>
            <person name="Lee W.J."/>
        </authorList>
    </citation>
    <scope>NUCLEOTIDE SEQUENCE [LARGE SCALE GENOMIC DNA]</scope>
    <source>
        <strain evidence="2 3">DM001</strain>
    </source>
</reference>
<comment type="caution">
    <text evidence="2">The sequence shown here is derived from an EMBL/GenBank/DDBJ whole genome shotgun (WGS) entry which is preliminary data.</text>
</comment>
<dbReference type="AlphaFoldDB" id="F1YUV7"/>
<dbReference type="Proteomes" id="UP000018454">
    <property type="component" value="Unassembled WGS sequence"/>
</dbReference>
<name>F1YUV7_9PROT</name>
<evidence type="ECO:0000313" key="2">
    <source>
        <dbReference type="EMBL" id="EGE47514.1"/>
    </source>
</evidence>
<evidence type="ECO:0000313" key="3">
    <source>
        <dbReference type="Proteomes" id="UP000018454"/>
    </source>
</evidence>